<dbReference type="NCBIfam" id="TIGR02817">
    <property type="entry name" value="adh_fam_1"/>
    <property type="match status" value="1"/>
</dbReference>
<dbReference type="InterPro" id="IPR011032">
    <property type="entry name" value="GroES-like_sf"/>
</dbReference>
<feature type="domain" description="Enoyl reductase (ER)" evidence="3">
    <location>
        <begin position="16"/>
        <end position="330"/>
    </location>
</feature>
<dbReference type="Gene3D" id="3.90.180.10">
    <property type="entry name" value="Medium-chain alcohol dehydrogenases, catalytic domain"/>
    <property type="match status" value="1"/>
</dbReference>
<dbReference type="Pfam" id="PF13602">
    <property type="entry name" value="ADH_zinc_N_2"/>
    <property type="match status" value="1"/>
</dbReference>
<gene>
    <name evidence="4" type="ORF">C8P66_12229</name>
</gene>
<dbReference type="InterPro" id="IPR014182">
    <property type="entry name" value="ADH_Zn_typ-1"/>
</dbReference>
<protein>
    <recommendedName>
        <fullName evidence="2">Zinc-type alcohol dehydrogenase-like protein</fullName>
    </recommendedName>
</protein>
<reference evidence="4 5" key="1">
    <citation type="submission" date="2018-06" db="EMBL/GenBank/DDBJ databases">
        <title>Genomic Encyclopedia of Archaeal and Bacterial Type Strains, Phase II (KMG-II): from individual species to whole genera.</title>
        <authorList>
            <person name="Goeker M."/>
        </authorList>
    </citation>
    <scope>NUCLEOTIDE SEQUENCE [LARGE SCALE GENOMIC DNA]</scope>
    <source>
        <strain evidence="4 5">DSM 24525</strain>
    </source>
</reference>
<organism evidence="4 5">
    <name type="scientific">Humitalea rosea</name>
    <dbReference type="NCBI Taxonomy" id="990373"/>
    <lineage>
        <taxon>Bacteria</taxon>
        <taxon>Pseudomonadati</taxon>
        <taxon>Pseudomonadota</taxon>
        <taxon>Alphaproteobacteria</taxon>
        <taxon>Acetobacterales</taxon>
        <taxon>Roseomonadaceae</taxon>
        <taxon>Humitalea</taxon>
    </lineage>
</organism>
<keyword evidence="2" id="KW-0560">Oxidoreductase</keyword>
<evidence type="ECO:0000313" key="4">
    <source>
        <dbReference type="EMBL" id="PZW41042.1"/>
    </source>
</evidence>
<dbReference type="AlphaFoldDB" id="A0A2W7I6D6"/>
<dbReference type="OrthoDB" id="9785812at2"/>
<accession>A0A2W7I6D6</accession>
<dbReference type="SUPFAM" id="SSF51735">
    <property type="entry name" value="NAD(P)-binding Rossmann-fold domains"/>
    <property type="match status" value="1"/>
</dbReference>
<dbReference type="PANTHER" id="PTHR44154:SF1">
    <property type="entry name" value="QUINONE OXIDOREDUCTASE"/>
    <property type="match status" value="1"/>
</dbReference>
<dbReference type="CDD" id="cd08252">
    <property type="entry name" value="AL_MDR"/>
    <property type="match status" value="1"/>
</dbReference>
<proteinExistence type="inferred from homology"/>
<keyword evidence="2" id="KW-0862">Zinc</keyword>
<dbReference type="Pfam" id="PF08240">
    <property type="entry name" value="ADH_N"/>
    <property type="match status" value="1"/>
</dbReference>
<keyword evidence="1" id="KW-0521">NADP</keyword>
<keyword evidence="5" id="KW-1185">Reference proteome</keyword>
<dbReference type="GO" id="GO:0016491">
    <property type="term" value="F:oxidoreductase activity"/>
    <property type="evidence" value="ECO:0007669"/>
    <property type="project" value="UniProtKB-KW"/>
</dbReference>
<evidence type="ECO:0000259" key="3">
    <source>
        <dbReference type="SMART" id="SM00829"/>
    </source>
</evidence>
<dbReference type="RefSeq" id="WP_111399653.1">
    <property type="nucleotide sequence ID" value="NZ_QKYU01000022.1"/>
</dbReference>
<evidence type="ECO:0000256" key="2">
    <source>
        <dbReference type="RuleBase" id="RU364000"/>
    </source>
</evidence>
<sequence>MKAVGYTHCHPVTHPEALLDLVLPDPAAPKGHDILVEIRAVAVNPVDTKVRRAADPAGEPRVLGFDAAGVVRAKGPDVTLVAVGQEVFFAGSIARPGSNAELELVDSRIVGPKPKSLSFAEAAALPLTTITAWEALFERLAIPRGAKGAILIVGGAGGVGSIAVQLARQLTSLTVVTTASRPETKAWVESLGAHHVLDHSKPLGPQAKALGLSFPYILSTTETESHWAEIVDIIAPQGALCMIDDLGAAPVGALKPKSASLHWEYMFARPVWGTPDMVEQHRLLVEVSRMIDAGTLKTTIGQNFGRINAENLIRAHALQESGKARGKIVLEGF</sequence>
<dbReference type="Proteomes" id="UP000249688">
    <property type="component" value="Unassembled WGS sequence"/>
</dbReference>
<dbReference type="SMART" id="SM00829">
    <property type="entry name" value="PKS_ER"/>
    <property type="match status" value="1"/>
</dbReference>
<dbReference type="EMBL" id="QKYU01000022">
    <property type="protein sequence ID" value="PZW41042.1"/>
    <property type="molecule type" value="Genomic_DNA"/>
</dbReference>
<comment type="similarity">
    <text evidence="2">Belongs to the zinc-containing alcohol dehydrogenase family. Quinone oxidoreductase subfamily.</text>
</comment>
<dbReference type="InterPro" id="IPR036291">
    <property type="entry name" value="NAD(P)-bd_dom_sf"/>
</dbReference>
<keyword evidence="2" id="KW-0479">Metal-binding</keyword>
<evidence type="ECO:0000256" key="1">
    <source>
        <dbReference type="ARBA" id="ARBA00022857"/>
    </source>
</evidence>
<dbReference type="InterPro" id="IPR020843">
    <property type="entry name" value="ER"/>
</dbReference>
<dbReference type="SUPFAM" id="SSF50129">
    <property type="entry name" value="GroES-like"/>
    <property type="match status" value="1"/>
</dbReference>
<dbReference type="PANTHER" id="PTHR44154">
    <property type="entry name" value="QUINONE OXIDOREDUCTASE"/>
    <property type="match status" value="1"/>
</dbReference>
<evidence type="ECO:0000313" key="5">
    <source>
        <dbReference type="Proteomes" id="UP000249688"/>
    </source>
</evidence>
<dbReference type="InterPro" id="IPR013154">
    <property type="entry name" value="ADH-like_N"/>
</dbReference>
<dbReference type="Gene3D" id="3.40.50.720">
    <property type="entry name" value="NAD(P)-binding Rossmann-like Domain"/>
    <property type="match status" value="1"/>
</dbReference>
<name>A0A2W7I6D6_9PROT</name>
<dbReference type="InterPro" id="IPR051603">
    <property type="entry name" value="Zinc-ADH_QOR/CCCR"/>
</dbReference>
<comment type="caution">
    <text evidence="4">The sequence shown here is derived from an EMBL/GenBank/DDBJ whole genome shotgun (WGS) entry which is preliminary data.</text>
</comment>
<dbReference type="GO" id="GO:0008270">
    <property type="term" value="F:zinc ion binding"/>
    <property type="evidence" value="ECO:0007669"/>
    <property type="project" value="InterPro"/>
</dbReference>